<feature type="domain" description="GIY-YIG" evidence="2">
    <location>
        <begin position="1"/>
        <end position="75"/>
    </location>
</feature>
<dbReference type="InterPro" id="IPR050190">
    <property type="entry name" value="UPF0213_domain"/>
</dbReference>
<comment type="caution">
    <text evidence="3">The sequence shown here is derived from an EMBL/GenBank/DDBJ whole genome shotgun (WGS) entry which is preliminary data.</text>
</comment>
<dbReference type="PROSITE" id="PS50164">
    <property type="entry name" value="GIY_YIG"/>
    <property type="match status" value="1"/>
</dbReference>
<accession>A0A2G9Z332</accession>
<proteinExistence type="inferred from homology"/>
<comment type="similarity">
    <text evidence="1">Belongs to the UPF0213 family.</text>
</comment>
<dbReference type="SUPFAM" id="SSF82771">
    <property type="entry name" value="GIY-YIG endonuclease"/>
    <property type="match status" value="1"/>
</dbReference>
<name>A0A2G9Z332_9BACT</name>
<dbReference type="CDD" id="cd10449">
    <property type="entry name" value="GIY-YIG_SLX1_like"/>
    <property type="match status" value="1"/>
</dbReference>
<evidence type="ECO:0000313" key="3">
    <source>
        <dbReference type="EMBL" id="PIP25111.1"/>
    </source>
</evidence>
<dbReference type="EMBL" id="PCRS01000008">
    <property type="protein sequence ID" value="PIP25111.1"/>
    <property type="molecule type" value="Genomic_DNA"/>
</dbReference>
<dbReference type="Pfam" id="PF01541">
    <property type="entry name" value="GIY-YIG"/>
    <property type="match status" value="1"/>
</dbReference>
<evidence type="ECO:0000313" key="4">
    <source>
        <dbReference type="Proteomes" id="UP000228681"/>
    </source>
</evidence>
<evidence type="ECO:0000259" key="2">
    <source>
        <dbReference type="PROSITE" id="PS50164"/>
    </source>
</evidence>
<evidence type="ECO:0000256" key="1">
    <source>
        <dbReference type="ARBA" id="ARBA00007435"/>
    </source>
</evidence>
<dbReference type="InterPro" id="IPR035901">
    <property type="entry name" value="GIY-YIG_endonuc_sf"/>
</dbReference>
<gene>
    <name evidence="3" type="ORF">COX34_00495</name>
</gene>
<reference evidence="3 4" key="1">
    <citation type="submission" date="2017-09" db="EMBL/GenBank/DDBJ databases">
        <title>Depth-based differentiation of microbial function through sediment-hosted aquifers and enrichment of novel symbionts in the deep terrestrial subsurface.</title>
        <authorList>
            <person name="Probst A.J."/>
            <person name="Ladd B."/>
            <person name="Jarett J.K."/>
            <person name="Geller-Mcgrath D.E."/>
            <person name="Sieber C.M."/>
            <person name="Emerson J.B."/>
            <person name="Anantharaman K."/>
            <person name="Thomas B.C."/>
            <person name="Malmstrom R."/>
            <person name="Stieglmeier M."/>
            <person name="Klingl A."/>
            <person name="Woyke T."/>
            <person name="Ryan C.M."/>
            <person name="Banfield J.F."/>
        </authorList>
    </citation>
    <scope>NUCLEOTIDE SEQUENCE [LARGE SCALE GENOMIC DNA]</scope>
    <source>
        <strain evidence="3">CG23_combo_of_CG06-09_8_20_14_all_36_12</strain>
    </source>
</reference>
<dbReference type="InterPro" id="IPR000305">
    <property type="entry name" value="GIY-YIG_endonuc"/>
</dbReference>
<sequence length="90" mass="10898">MHYIYIIQSKKDKALYVGYTNDLRKRIKMHNLGEVFSTKPRRPFVLIYYEAHQNKNDALEREKFLKSGWGKNYIKRVLKNYFKVQKLGRA</sequence>
<organism evidence="3 4">
    <name type="scientific">Candidatus Nealsonbacteria bacterium CG23_combo_of_CG06-09_8_20_14_all_36_12</name>
    <dbReference type="NCBI Taxonomy" id="1974718"/>
    <lineage>
        <taxon>Bacteria</taxon>
        <taxon>Candidatus Nealsoniibacteriota</taxon>
    </lineage>
</organism>
<dbReference type="PANTHER" id="PTHR34477">
    <property type="entry name" value="UPF0213 PROTEIN YHBQ"/>
    <property type="match status" value="1"/>
</dbReference>
<dbReference type="Gene3D" id="3.40.1440.10">
    <property type="entry name" value="GIY-YIG endonuclease"/>
    <property type="match status" value="1"/>
</dbReference>
<dbReference type="Proteomes" id="UP000228681">
    <property type="component" value="Unassembled WGS sequence"/>
</dbReference>
<dbReference type="AlphaFoldDB" id="A0A2G9Z332"/>
<protein>
    <submittedName>
        <fullName evidence="3">Excinuclease ABC subunit C</fullName>
    </submittedName>
</protein>
<dbReference type="PANTHER" id="PTHR34477:SF1">
    <property type="entry name" value="UPF0213 PROTEIN YHBQ"/>
    <property type="match status" value="1"/>
</dbReference>